<dbReference type="PIRSF" id="PIRSF006487">
    <property type="entry name" value="GcvT"/>
    <property type="match status" value="1"/>
</dbReference>
<keyword evidence="3" id="KW-0032">Aminotransferase</keyword>
<evidence type="ECO:0000313" key="9">
    <source>
        <dbReference type="EMBL" id="MBR9973021.1"/>
    </source>
</evidence>
<dbReference type="InterPro" id="IPR027266">
    <property type="entry name" value="TrmE/GcvT-like"/>
</dbReference>
<dbReference type="RefSeq" id="WP_211550356.1">
    <property type="nucleotide sequence ID" value="NZ_JAGTUF010000016.1"/>
</dbReference>
<dbReference type="GO" id="GO:0004047">
    <property type="term" value="F:aminomethyltransferase activity"/>
    <property type="evidence" value="ECO:0007669"/>
    <property type="project" value="UniProtKB-EC"/>
</dbReference>
<dbReference type="Pfam" id="PF01571">
    <property type="entry name" value="GCV_T"/>
    <property type="match status" value="1"/>
</dbReference>
<dbReference type="NCBIfam" id="TIGR00528">
    <property type="entry name" value="gcvT"/>
    <property type="match status" value="1"/>
</dbReference>
<evidence type="ECO:0000256" key="4">
    <source>
        <dbReference type="ARBA" id="ARBA00022679"/>
    </source>
</evidence>
<dbReference type="Proteomes" id="UP000680714">
    <property type="component" value="Unassembled WGS sequence"/>
</dbReference>
<evidence type="ECO:0000256" key="2">
    <source>
        <dbReference type="ARBA" id="ARBA00012616"/>
    </source>
</evidence>
<dbReference type="Gene3D" id="2.40.30.110">
    <property type="entry name" value="Aminomethyltransferase beta-barrel domains"/>
    <property type="match status" value="1"/>
</dbReference>
<organism evidence="9 10">
    <name type="scientific">Magnetospirillum sulfuroxidans</name>
    <dbReference type="NCBI Taxonomy" id="611300"/>
    <lineage>
        <taxon>Bacteria</taxon>
        <taxon>Pseudomonadati</taxon>
        <taxon>Pseudomonadota</taxon>
        <taxon>Alphaproteobacteria</taxon>
        <taxon>Rhodospirillales</taxon>
        <taxon>Rhodospirillaceae</taxon>
        <taxon>Magnetospirillum</taxon>
    </lineage>
</organism>
<name>A0ABS5IFI6_9PROT</name>
<reference evidence="9 10" key="1">
    <citation type="submission" date="2021-04" db="EMBL/GenBank/DDBJ databases">
        <title>Magnetospirillum sulfuroxidans sp. nov., a facultative chemolithoautotrophic sulfur-oxidizing alphaproteobacterium isolated from freshwater sediment and proposals for Paramagetospirillum gen. nov., and Magnetospirillaceae fam. nov.</title>
        <authorList>
            <person name="Koziaeva V."/>
            <person name="Geelhoed J.S."/>
            <person name="Sorokin D.Y."/>
            <person name="Grouzdev D.S."/>
        </authorList>
    </citation>
    <scope>NUCLEOTIDE SEQUENCE [LARGE SCALE GENOMIC DNA]</scope>
    <source>
        <strain evidence="9 10">J10</strain>
    </source>
</reference>
<comment type="catalytic activity">
    <reaction evidence="6">
        <text>N(6)-[(R)-S(8)-aminomethyldihydrolipoyl]-L-lysyl-[protein] + (6S)-5,6,7,8-tetrahydrofolate = N(6)-[(R)-dihydrolipoyl]-L-lysyl-[protein] + (6R)-5,10-methylene-5,6,7,8-tetrahydrofolate + NH4(+)</text>
        <dbReference type="Rhea" id="RHEA:16945"/>
        <dbReference type="Rhea" id="RHEA-COMP:10475"/>
        <dbReference type="Rhea" id="RHEA-COMP:10492"/>
        <dbReference type="ChEBI" id="CHEBI:15636"/>
        <dbReference type="ChEBI" id="CHEBI:28938"/>
        <dbReference type="ChEBI" id="CHEBI:57453"/>
        <dbReference type="ChEBI" id="CHEBI:83100"/>
        <dbReference type="ChEBI" id="CHEBI:83143"/>
        <dbReference type="EC" id="2.1.2.10"/>
    </reaction>
</comment>
<gene>
    <name evidence="9" type="primary">gcvT</name>
    <name evidence="9" type="ORF">KEC16_14950</name>
</gene>
<dbReference type="InterPro" id="IPR028896">
    <property type="entry name" value="GcvT/YgfZ/DmdA"/>
</dbReference>
<keyword evidence="10" id="KW-1185">Reference proteome</keyword>
<proteinExistence type="inferred from homology"/>
<protein>
    <recommendedName>
        <fullName evidence="2">aminomethyltransferase</fullName>
        <ecNumber evidence="2">2.1.2.10</ecNumber>
    </recommendedName>
    <alternativeName>
        <fullName evidence="5">Glycine cleavage system T protein</fullName>
    </alternativeName>
</protein>
<dbReference type="Gene3D" id="3.30.1360.120">
    <property type="entry name" value="Probable tRNA modification gtpase trme, domain 1"/>
    <property type="match status" value="1"/>
</dbReference>
<dbReference type="EMBL" id="JAGTUF010000016">
    <property type="protein sequence ID" value="MBR9973021.1"/>
    <property type="molecule type" value="Genomic_DNA"/>
</dbReference>
<dbReference type="InterPro" id="IPR006223">
    <property type="entry name" value="GcvT"/>
</dbReference>
<evidence type="ECO:0000256" key="6">
    <source>
        <dbReference type="ARBA" id="ARBA00047665"/>
    </source>
</evidence>
<comment type="similarity">
    <text evidence="1">Belongs to the GcvT family.</text>
</comment>
<evidence type="ECO:0000259" key="8">
    <source>
        <dbReference type="Pfam" id="PF08669"/>
    </source>
</evidence>
<evidence type="ECO:0000256" key="3">
    <source>
        <dbReference type="ARBA" id="ARBA00022576"/>
    </source>
</evidence>
<dbReference type="InterPro" id="IPR029043">
    <property type="entry name" value="GcvT/YgfZ_C"/>
</dbReference>
<evidence type="ECO:0000256" key="5">
    <source>
        <dbReference type="ARBA" id="ARBA00031395"/>
    </source>
</evidence>
<dbReference type="SUPFAM" id="SSF103025">
    <property type="entry name" value="Folate-binding domain"/>
    <property type="match status" value="1"/>
</dbReference>
<dbReference type="Gene3D" id="4.10.1250.10">
    <property type="entry name" value="Aminomethyltransferase fragment"/>
    <property type="match status" value="1"/>
</dbReference>
<dbReference type="Pfam" id="PF08669">
    <property type="entry name" value="GCV_T_C"/>
    <property type="match status" value="1"/>
</dbReference>
<sequence>MSDTALLTTPLDALHRELGAKMVAFAGYAMPVQYPLGVLGEHLHTRKSAGLFDVSHMGQVTIEADDPAALLETLVPGDVQGLAVGRTRYSVFTNDAGGILDDLMISKLSPTKLFLVVNAACKDADFAHMAAALAGKATVTRLDGRALMALQGPKAAAVMAKLAPGAEAQGFMSIAEYAVAGIPCLVTRSGYTGEDGFEISVANAEAEKLARALLAAEGVAPIGLGARDSLRLEAGLCLYGSDIDTATTPVEARLNWIIGKRRREQGGFPGAAIIQKQLAEGAPRLRVGIKPDGRAPARAHTQITDVDGTPLGEITSGGFGPSADGPVAMGYVPAGFAVPGMPVKLVVRGKALDAHVALLPFVPHSYHKG</sequence>
<evidence type="ECO:0000259" key="7">
    <source>
        <dbReference type="Pfam" id="PF01571"/>
    </source>
</evidence>
<keyword evidence="4 9" id="KW-0808">Transferase</keyword>
<dbReference type="Gene3D" id="3.30.70.1400">
    <property type="entry name" value="Aminomethyltransferase beta-barrel domains"/>
    <property type="match status" value="1"/>
</dbReference>
<dbReference type="NCBIfam" id="NF001567">
    <property type="entry name" value="PRK00389.1"/>
    <property type="match status" value="1"/>
</dbReference>
<dbReference type="SUPFAM" id="SSF101790">
    <property type="entry name" value="Aminomethyltransferase beta-barrel domain"/>
    <property type="match status" value="1"/>
</dbReference>
<dbReference type="NCBIfam" id="NF010093">
    <property type="entry name" value="PRK13579.1"/>
    <property type="match status" value="1"/>
</dbReference>
<dbReference type="InterPro" id="IPR013977">
    <property type="entry name" value="GcvT_C"/>
</dbReference>
<comment type="caution">
    <text evidence="9">The sequence shown here is derived from an EMBL/GenBank/DDBJ whole genome shotgun (WGS) entry which is preliminary data.</text>
</comment>
<evidence type="ECO:0000256" key="1">
    <source>
        <dbReference type="ARBA" id="ARBA00008609"/>
    </source>
</evidence>
<evidence type="ECO:0000313" key="10">
    <source>
        <dbReference type="Proteomes" id="UP000680714"/>
    </source>
</evidence>
<dbReference type="EC" id="2.1.2.10" evidence="2"/>
<feature type="domain" description="GCVT N-terminal" evidence="7">
    <location>
        <begin position="13"/>
        <end position="260"/>
    </location>
</feature>
<feature type="domain" description="Aminomethyltransferase C-terminal" evidence="8">
    <location>
        <begin position="286"/>
        <end position="362"/>
    </location>
</feature>
<accession>A0ABS5IFI6</accession>
<dbReference type="InterPro" id="IPR006222">
    <property type="entry name" value="GCVT_N"/>
</dbReference>
<dbReference type="PANTHER" id="PTHR43757:SF2">
    <property type="entry name" value="AMINOMETHYLTRANSFERASE, MITOCHONDRIAL"/>
    <property type="match status" value="1"/>
</dbReference>
<dbReference type="PANTHER" id="PTHR43757">
    <property type="entry name" value="AMINOMETHYLTRANSFERASE"/>
    <property type="match status" value="1"/>
</dbReference>